<dbReference type="RefSeq" id="WP_149113804.1">
    <property type="nucleotide sequence ID" value="NZ_CP042425.1"/>
</dbReference>
<dbReference type="EMBL" id="CP042425">
    <property type="protein sequence ID" value="QEL19415.1"/>
    <property type="molecule type" value="Genomic_DNA"/>
</dbReference>
<dbReference type="Proteomes" id="UP000324974">
    <property type="component" value="Chromosome"/>
</dbReference>
<keyword evidence="1" id="KW-0808">Transferase</keyword>
<dbReference type="SUPFAM" id="SSF53335">
    <property type="entry name" value="S-adenosyl-L-methionine-dependent methyltransferases"/>
    <property type="match status" value="1"/>
</dbReference>
<dbReference type="Gene3D" id="3.40.50.150">
    <property type="entry name" value="Vaccinia Virus protein VP39"/>
    <property type="match status" value="1"/>
</dbReference>
<dbReference type="AlphaFoldDB" id="A0A5C1ALG8"/>
<evidence type="ECO:0000313" key="2">
    <source>
        <dbReference type="Proteomes" id="UP000324974"/>
    </source>
</evidence>
<dbReference type="Pfam" id="PF05711">
    <property type="entry name" value="TylF"/>
    <property type="match status" value="1"/>
</dbReference>
<dbReference type="KEGG" id="lrs:PX52LOC_06486"/>
<dbReference type="PANTHER" id="PTHR40036">
    <property type="entry name" value="MACROCIN O-METHYLTRANSFERASE"/>
    <property type="match status" value="1"/>
</dbReference>
<proteinExistence type="predicted"/>
<sequence>MPDTTSPAADLYFDLLKRSLAGLIHPPELRAVSPTVLASPMVEKELASGGYELCQRITPPDFSKRDEGRDWPAGAAETMIGMKRLNNLQMCVESIVRDGIPGDLIECGVWRGGAAIFMRAALAAFGDSTKTVWVADSFQGLPPPSPDLYPADLGDTLHTYSELAIGVEVVRDNFRRYGLLDDRVRFLEGWFKDTLPAAPISQISVLRADGDMYESTIQILETLYPKLSPGGFCIIDDYGAVYACKQATDDYRRKNGITDPVQTIDWTGVYWRRGS</sequence>
<dbReference type="InterPro" id="IPR029063">
    <property type="entry name" value="SAM-dependent_MTases_sf"/>
</dbReference>
<evidence type="ECO:0000313" key="1">
    <source>
        <dbReference type="EMBL" id="QEL19415.1"/>
    </source>
</evidence>
<organism evidence="1 2">
    <name type="scientific">Limnoglobus roseus</name>
    <dbReference type="NCBI Taxonomy" id="2598579"/>
    <lineage>
        <taxon>Bacteria</taxon>
        <taxon>Pseudomonadati</taxon>
        <taxon>Planctomycetota</taxon>
        <taxon>Planctomycetia</taxon>
        <taxon>Gemmatales</taxon>
        <taxon>Gemmataceae</taxon>
        <taxon>Limnoglobus</taxon>
    </lineage>
</organism>
<dbReference type="GO" id="GO:0008168">
    <property type="term" value="F:methyltransferase activity"/>
    <property type="evidence" value="ECO:0007669"/>
    <property type="project" value="UniProtKB-KW"/>
</dbReference>
<reference evidence="2" key="1">
    <citation type="submission" date="2019-08" db="EMBL/GenBank/DDBJ databases">
        <title>Limnoglobus roseus gen. nov., sp. nov., a novel freshwater planctomycete with a giant genome from the family Gemmataceae.</title>
        <authorList>
            <person name="Kulichevskaya I.S."/>
            <person name="Naumoff D.G."/>
            <person name="Miroshnikov K."/>
            <person name="Ivanova A."/>
            <person name="Philippov D.A."/>
            <person name="Hakobyan A."/>
            <person name="Rijpstra I.C."/>
            <person name="Sinninghe Damste J.S."/>
            <person name="Liesack W."/>
            <person name="Dedysh S.N."/>
        </authorList>
    </citation>
    <scope>NUCLEOTIDE SEQUENCE [LARGE SCALE GENOMIC DNA]</scope>
    <source>
        <strain evidence="2">PX52</strain>
    </source>
</reference>
<name>A0A5C1ALG8_9BACT</name>
<gene>
    <name evidence="1" type="ORF">PX52LOC_06486</name>
</gene>
<accession>A0A5C1ALG8</accession>
<dbReference type="PANTHER" id="PTHR40036:SF1">
    <property type="entry name" value="MACROCIN O-METHYLTRANSFERASE"/>
    <property type="match status" value="1"/>
</dbReference>
<dbReference type="GO" id="GO:0032259">
    <property type="term" value="P:methylation"/>
    <property type="evidence" value="ECO:0007669"/>
    <property type="project" value="UniProtKB-KW"/>
</dbReference>
<dbReference type="InterPro" id="IPR008884">
    <property type="entry name" value="TylF_MeTrfase"/>
</dbReference>
<keyword evidence="1" id="KW-0489">Methyltransferase</keyword>
<keyword evidence="2" id="KW-1185">Reference proteome</keyword>
<protein>
    <submittedName>
        <fullName evidence="1">Macrocin O-methyltransferase</fullName>
    </submittedName>
</protein>
<dbReference type="OrthoDB" id="149130at2"/>